<keyword evidence="1" id="KW-1185">Reference proteome</keyword>
<proteinExistence type="predicted"/>
<protein>
    <submittedName>
        <fullName evidence="2">Uncharacterized protein LOC142180121</fullName>
    </submittedName>
</protein>
<reference evidence="1" key="1">
    <citation type="journal article" date="2014" name="Nat. Commun.">
        <title>The tobacco genome sequence and its comparison with those of tomato and potato.</title>
        <authorList>
            <person name="Sierro N."/>
            <person name="Battey J.N."/>
            <person name="Ouadi S."/>
            <person name="Bakaher N."/>
            <person name="Bovet L."/>
            <person name="Willig A."/>
            <person name="Goepfert S."/>
            <person name="Peitsch M.C."/>
            <person name="Ivanov N.V."/>
        </authorList>
    </citation>
    <scope>NUCLEOTIDE SEQUENCE [LARGE SCALE GENOMIC DNA]</scope>
</reference>
<gene>
    <name evidence="2" type="primary">LOC142180121</name>
</gene>
<organism evidence="1 2">
    <name type="scientific">Nicotiana tabacum</name>
    <name type="common">Common tobacco</name>
    <dbReference type="NCBI Taxonomy" id="4097"/>
    <lineage>
        <taxon>Eukaryota</taxon>
        <taxon>Viridiplantae</taxon>
        <taxon>Streptophyta</taxon>
        <taxon>Embryophyta</taxon>
        <taxon>Tracheophyta</taxon>
        <taxon>Spermatophyta</taxon>
        <taxon>Magnoliopsida</taxon>
        <taxon>eudicotyledons</taxon>
        <taxon>Gunneridae</taxon>
        <taxon>Pentapetalae</taxon>
        <taxon>asterids</taxon>
        <taxon>lamiids</taxon>
        <taxon>Solanales</taxon>
        <taxon>Solanaceae</taxon>
        <taxon>Nicotianoideae</taxon>
        <taxon>Nicotianeae</taxon>
        <taxon>Nicotiana</taxon>
    </lineage>
</organism>
<dbReference type="RefSeq" id="XP_075107151.1">
    <property type="nucleotide sequence ID" value="XM_075251050.1"/>
</dbReference>
<evidence type="ECO:0000313" key="2">
    <source>
        <dbReference type="RefSeq" id="XP_075107151.1"/>
    </source>
</evidence>
<sequence length="522" mass="59278">MALNNCPQGMLPADTNINPKEQNPNKLMAVSLGNGRYLDREKEVSQYRRDAMPITTVTLDTDESTELKEVVIEHAQVDKGKEKEFEQLPEQVVEKDLNKKKIPSSEKKLTPAPFPQSAIVTRRMAQKMSDPCRFTMPCIIGNYAFVKALCDLGASINLMPLSIYTKLGIGRARPTSMLLQLADHTVKMLIGILDDVLIQVGKFVFPADFVILDCQVDEQIPIIMGRSFLATGRALIDLEAVDVILQEEDETLNVRDPLEACMMNLEDVDSEELAEWVMALEGQGTPRAISSDGGTHFCNRAFARLLEKYGVRHKVATPYYPQTSGQVKVSNREIKSVLTKTVNTTRTDWAKKLDDALWAYRTSFKILIGMSPYKLVFGKVYHLPVELEHKALWALRQLNLNMETAGTSKVTELHELEEFRFHAFENAKLYKEKMKMMHDKNKLDRNFKPGDLVLLYNSRLRLFPGKLKSRWSGPFRVVQVFSSRAVEIESEDGTNRFKVNGQRLKHYLGMVEEKGEKVVMSL</sequence>
<name>A0AC58UCF7_TOBAC</name>
<evidence type="ECO:0000313" key="1">
    <source>
        <dbReference type="Proteomes" id="UP000790787"/>
    </source>
</evidence>
<dbReference type="Proteomes" id="UP000790787">
    <property type="component" value="Chromosome 4"/>
</dbReference>
<accession>A0AC58UCF7</accession>
<reference evidence="2" key="2">
    <citation type="submission" date="2025-08" db="UniProtKB">
        <authorList>
            <consortium name="RefSeq"/>
        </authorList>
    </citation>
    <scope>IDENTIFICATION</scope>
    <source>
        <tissue evidence="2">Leaf</tissue>
    </source>
</reference>